<comment type="caution">
    <text evidence="3">The sequence shown here is derived from an EMBL/GenBank/DDBJ whole genome shotgun (WGS) entry which is preliminary data.</text>
</comment>
<feature type="transmembrane region" description="Helical" evidence="2">
    <location>
        <begin position="20"/>
        <end position="40"/>
    </location>
</feature>
<sequence length="154" mass="16245">VEAERRSPPKQWCRGDWTPGFLSFLLLPFLVLILIDSLLLPPGQQGPYPHPPNVGYPGGCNPAHPPPATPTFPPGPFPTPPGAPQGNPAFPPGGPCHPVPPGYPGCQPSGPYPPPYPPPAPGMCPVNPLAPGMVGPGMVIDKKMQKKMRKAHKK</sequence>
<dbReference type="AlphaFoldDB" id="A0A484GK15"/>
<keyword evidence="2" id="KW-0812">Transmembrane</keyword>
<feature type="compositionally biased region" description="Pro residues" evidence="1">
    <location>
        <begin position="63"/>
        <end position="103"/>
    </location>
</feature>
<proteinExistence type="predicted"/>
<gene>
    <name evidence="3" type="ORF">DBR06_SOUSAS1110204</name>
</gene>
<dbReference type="PANTHER" id="PTHR36287">
    <property type="match status" value="1"/>
</dbReference>
<keyword evidence="4" id="KW-1185">Reference proteome</keyword>
<dbReference type="PANTHER" id="PTHR36287:SF1">
    <property type="entry name" value="PROLINE-RICH PROTEIN 13"/>
    <property type="match status" value="1"/>
</dbReference>
<reference evidence="3 4" key="1">
    <citation type="journal article" date="2018" name="Genomics">
        <title>Molecular footprints of inshore aquatic adaptation in Indo-Pacific humpback dolphin (Sousa chinensis).</title>
        <authorList>
            <person name="Ming Y."/>
            <person name="Jian J."/>
            <person name="Yu F."/>
            <person name="Yu X."/>
            <person name="Wang J."/>
            <person name="Liu W."/>
        </authorList>
    </citation>
    <scope>NUCLEOTIDE SEQUENCE [LARGE SCALE GENOMIC DNA]</scope>
    <source>
        <strain evidence="3">MY-2018</strain>
        <tissue evidence="3">Skin</tissue>
    </source>
</reference>
<accession>A0A484GK15</accession>
<evidence type="ECO:0000313" key="3">
    <source>
        <dbReference type="EMBL" id="TEA35828.1"/>
    </source>
</evidence>
<evidence type="ECO:0000256" key="1">
    <source>
        <dbReference type="SAM" id="MobiDB-lite"/>
    </source>
</evidence>
<organism evidence="3 4">
    <name type="scientific">Sousa chinensis</name>
    <name type="common">Indo-pacific humpbacked dolphin</name>
    <name type="synonym">Steno chinensis</name>
    <dbReference type="NCBI Taxonomy" id="103600"/>
    <lineage>
        <taxon>Eukaryota</taxon>
        <taxon>Metazoa</taxon>
        <taxon>Chordata</taxon>
        <taxon>Craniata</taxon>
        <taxon>Vertebrata</taxon>
        <taxon>Euteleostomi</taxon>
        <taxon>Mammalia</taxon>
        <taxon>Eutheria</taxon>
        <taxon>Laurasiatheria</taxon>
        <taxon>Artiodactyla</taxon>
        <taxon>Whippomorpha</taxon>
        <taxon>Cetacea</taxon>
        <taxon>Odontoceti</taxon>
        <taxon>Delphinidae</taxon>
        <taxon>Sousa</taxon>
    </lineage>
</organism>
<dbReference type="EMBL" id="QWLN02007139">
    <property type="protein sequence ID" value="TEA35828.1"/>
    <property type="molecule type" value="Genomic_DNA"/>
</dbReference>
<feature type="non-terminal residue" evidence="3">
    <location>
        <position position="1"/>
    </location>
</feature>
<protein>
    <recommendedName>
        <fullName evidence="5">Proline rich 13</fullName>
    </recommendedName>
</protein>
<evidence type="ECO:0000256" key="2">
    <source>
        <dbReference type="SAM" id="Phobius"/>
    </source>
</evidence>
<evidence type="ECO:0000313" key="4">
    <source>
        <dbReference type="Proteomes" id="UP000295264"/>
    </source>
</evidence>
<dbReference type="Proteomes" id="UP000295264">
    <property type="component" value="Unassembled WGS sequence"/>
</dbReference>
<evidence type="ECO:0008006" key="5">
    <source>
        <dbReference type="Google" id="ProtNLM"/>
    </source>
</evidence>
<feature type="non-terminal residue" evidence="3">
    <location>
        <position position="154"/>
    </location>
</feature>
<name>A0A484GK15_SOUCH</name>
<feature type="region of interest" description="Disordered" evidence="1">
    <location>
        <begin position="50"/>
        <end position="104"/>
    </location>
</feature>
<keyword evidence="2" id="KW-0472">Membrane</keyword>
<keyword evidence="2" id="KW-1133">Transmembrane helix</keyword>